<evidence type="ECO:0000313" key="4">
    <source>
        <dbReference type="EMBL" id="PIX34669.1"/>
    </source>
</evidence>
<accession>A0A2M7K972</accession>
<dbReference type="Proteomes" id="UP000182763">
    <property type="component" value="Unassembled WGS sequence"/>
</dbReference>
<dbReference type="EMBL" id="MNYY01000148">
    <property type="protein sequence ID" value="OIP66865.1"/>
    <property type="molecule type" value="Genomic_DNA"/>
</dbReference>
<evidence type="ECO:0000313" key="8">
    <source>
        <dbReference type="Proteomes" id="UP000228560"/>
    </source>
</evidence>
<dbReference type="Proteomes" id="UP000228560">
    <property type="component" value="Unassembled WGS sequence"/>
</dbReference>
<dbReference type="EMBL" id="PFTV01000086">
    <property type="protein sequence ID" value="PJB57083.1"/>
    <property type="molecule type" value="Genomic_DNA"/>
</dbReference>
<dbReference type="EMBL" id="PFKO01000327">
    <property type="protein sequence ID" value="PIY31549.1"/>
    <property type="molecule type" value="Genomic_DNA"/>
</dbReference>
<gene>
    <name evidence="3" type="ORF">AUK42_07525</name>
    <name evidence="6" type="ORF">CO097_03455</name>
    <name evidence="5" type="ORF">COZ07_08905</name>
    <name evidence="4" type="ORF">COZ58_03150</name>
</gene>
<reference evidence="3 7" key="1">
    <citation type="journal article" date="2016" name="Environ. Microbiol.">
        <title>Genomic resolution of a cold subsurface aquifer community provides metabolic insights for novel microbes adapted to high CO concentrations.</title>
        <authorList>
            <person name="Probst A.J."/>
            <person name="Castelle C.J."/>
            <person name="Singh A."/>
            <person name="Brown C.T."/>
            <person name="Anantharaman K."/>
            <person name="Sharon I."/>
            <person name="Hug L.A."/>
            <person name="Burstein D."/>
            <person name="Emerson J.B."/>
            <person name="Thomas B.C."/>
            <person name="Banfield J.F."/>
        </authorList>
    </citation>
    <scope>NUCLEOTIDE SEQUENCE [LARGE SCALE GENOMIC DNA]</scope>
    <source>
        <strain evidence="3">CG2_30_33_13</strain>
    </source>
</reference>
<evidence type="ECO:0000313" key="6">
    <source>
        <dbReference type="EMBL" id="PJB57083.1"/>
    </source>
</evidence>
<keyword evidence="1" id="KW-1133">Transmembrane helix</keyword>
<feature type="transmembrane region" description="Helical" evidence="1">
    <location>
        <begin position="78"/>
        <end position="96"/>
    </location>
</feature>
<dbReference type="Proteomes" id="UP000230646">
    <property type="component" value="Unassembled WGS sequence"/>
</dbReference>
<feature type="transmembrane region" description="Helical" evidence="1">
    <location>
        <begin position="53"/>
        <end position="72"/>
    </location>
</feature>
<feature type="domain" description="Zinc-ribbon" evidence="2">
    <location>
        <begin position="3"/>
        <end position="25"/>
    </location>
</feature>
<accession>A0A2M8CDE0</accession>
<dbReference type="Pfam" id="PF13240">
    <property type="entry name" value="Zn_Ribbon_1"/>
    <property type="match status" value="1"/>
</dbReference>
<proteinExistence type="predicted"/>
<comment type="caution">
    <text evidence="3">The sequence shown here is derived from an EMBL/GenBank/DDBJ whole genome shotgun (WGS) entry which is preliminary data.</text>
</comment>
<name>A0A1J5G2Q0_9BACT</name>
<reference evidence="4" key="3">
    <citation type="submission" date="2017-09" db="EMBL/GenBank/DDBJ databases">
        <title>Depth-based differentiation of microbial function through sediment-hosted aquifers and enrichment of novel symbionts in the deep terrestrial subsurface.</title>
        <authorList>
            <person name="Probst A.J."/>
            <person name="Ladd B."/>
            <person name="Jarett J.K."/>
            <person name="Geller-Mcgrath D.E."/>
            <person name="Sieber C.M.K."/>
            <person name="Emerson J.B."/>
            <person name="Anantharaman K."/>
            <person name="Thomas B.C."/>
            <person name="Malmstrom R."/>
            <person name="Stieglmeier M."/>
            <person name="Klingl A."/>
            <person name="Woyke T."/>
            <person name="Ryan C.M."/>
            <person name="Banfield J.F."/>
        </authorList>
    </citation>
    <scope>NUCLEOTIDE SEQUENCE</scope>
    <source>
        <strain evidence="4">CG_4_8_14_3_um_filter_34_18</strain>
    </source>
</reference>
<keyword evidence="1" id="KW-0472">Membrane</keyword>
<accession>A0A1J5G2Q0</accession>
<evidence type="ECO:0000313" key="9">
    <source>
        <dbReference type="Proteomes" id="UP000230646"/>
    </source>
</evidence>
<dbReference type="RefSeq" id="WP_406608256.1">
    <property type="nucleotide sequence ID" value="NZ_PFKO01000327.1"/>
</dbReference>
<evidence type="ECO:0000313" key="3">
    <source>
        <dbReference type="EMBL" id="OIP66865.1"/>
    </source>
</evidence>
<evidence type="ECO:0000313" key="5">
    <source>
        <dbReference type="EMBL" id="PIY31549.1"/>
    </source>
</evidence>
<evidence type="ECO:0000256" key="1">
    <source>
        <dbReference type="SAM" id="Phobius"/>
    </source>
</evidence>
<dbReference type="Proteomes" id="UP000231493">
    <property type="component" value="Unassembled WGS sequence"/>
</dbReference>
<protein>
    <recommendedName>
        <fullName evidence="2">Zinc-ribbon domain-containing protein</fullName>
    </recommendedName>
</protein>
<keyword evidence="1" id="KW-0812">Transmembrane</keyword>
<feature type="transmembrane region" description="Helical" evidence="1">
    <location>
        <begin position="108"/>
        <end position="141"/>
    </location>
</feature>
<accession>A0A2M7PLR9</accession>
<organism evidence="3 7">
    <name type="scientific">Candidatus Infernicultor aquiphilus</name>
    <dbReference type="NCBI Taxonomy" id="1805029"/>
    <lineage>
        <taxon>Bacteria</taxon>
        <taxon>Pseudomonadati</taxon>
        <taxon>Atribacterota</taxon>
        <taxon>Candidatus Phoenicimicrobiia</taxon>
        <taxon>Candidatus Pheonicimicrobiales</taxon>
        <taxon>Candidatus Phoenicimicrobiaceae</taxon>
        <taxon>Candidatus Infernicultor</taxon>
    </lineage>
</organism>
<dbReference type="AlphaFoldDB" id="A0A1J5G2Q0"/>
<evidence type="ECO:0000259" key="2">
    <source>
        <dbReference type="Pfam" id="PF13240"/>
    </source>
</evidence>
<dbReference type="EMBL" id="PFIP01000055">
    <property type="protein sequence ID" value="PIX34669.1"/>
    <property type="molecule type" value="Genomic_DNA"/>
</dbReference>
<evidence type="ECO:0000313" key="7">
    <source>
        <dbReference type="Proteomes" id="UP000182763"/>
    </source>
</evidence>
<sequence>MSFCPNCGKKIEGEVTFCPSCGFNLKGEQKSSSSTSSPGKGRITSGSGLNTRTYMIISVSGLGALAILSLMLGDSMGFIIAAALCAVLYFLGMKKFEEGDKDTAKKIFLIVAVLTGVLGFAIVVMGRFFGAVDILVAIPIYMAWNEMEKS</sequence>
<reference evidence="8 9" key="2">
    <citation type="submission" date="2017-09" db="EMBL/GenBank/DDBJ databases">
        <title>Depth-based differentiation of microbial function through sediment-hosted aquifers and enrichment of novel symbionts in the deep terrestrial subsurface.</title>
        <authorList>
            <person name="Probst A.J."/>
            <person name="Ladd B."/>
            <person name="Jarett J.K."/>
            <person name="Geller-Mcgrath D.E."/>
            <person name="Sieber C.M."/>
            <person name="Emerson J.B."/>
            <person name="Anantharaman K."/>
            <person name="Thomas B.C."/>
            <person name="Malmstrom R."/>
            <person name="Stieglmeier M."/>
            <person name="Klingl A."/>
            <person name="Woyke T."/>
            <person name="Ryan C.M."/>
            <person name="Banfield J.F."/>
        </authorList>
    </citation>
    <scope>NUCLEOTIDE SEQUENCE [LARGE SCALE GENOMIC DNA]</scope>
    <source>
        <strain evidence="5">CG_4_10_14_3_um_filter_34_13</strain>
        <strain evidence="6">CG_4_9_14_3_um_filter_33_16</strain>
    </source>
</reference>
<dbReference type="InterPro" id="IPR026870">
    <property type="entry name" value="Zinc_ribbon_dom"/>
</dbReference>